<feature type="region of interest" description="Disordered" evidence="1">
    <location>
        <begin position="110"/>
        <end position="147"/>
    </location>
</feature>
<organism evidence="2 3">
    <name type="scientific">Chironomus riparius</name>
    <dbReference type="NCBI Taxonomy" id="315576"/>
    <lineage>
        <taxon>Eukaryota</taxon>
        <taxon>Metazoa</taxon>
        <taxon>Ecdysozoa</taxon>
        <taxon>Arthropoda</taxon>
        <taxon>Hexapoda</taxon>
        <taxon>Insecta</taxon>
        <taxon>Pterygota</taxon>
        <taxon>Neoptera</taxon>
        <taxon>Endopterygota</taxon>
        <taxon>Diptera</taxon>
        <taxon>Nematocera</taxon>
        <taxon>Chironomoidea</taxon>
        <taxon>Chironomidae</taxon>
        <taxon>Chironominae</taxon>
        <taxon>Chironomus</taxon>
    </lineage>
</organism>
<feature type="compositionally biased region" description="Acidic residues" evidence="1">
    <location>
        <begin position="222"/>
        <end position="235"/>
    </location>
</feature>
<feature type="compositionally biased region" description="Basic and acidic residues" evidence="1">
    <location>
        <begin position="110"/>
        <end position="119"/>
    </location>
</feature>
<dbReference type="EMBL" id="OU895877">
    <property type="protein sequence ID" value="CAH1709857.1"/>
    <property type="molecule type" value="Genomic_DNA"/>
</dbReference>
<evidence type="ECO:0000313" key="2">
    <source>
        <dbReference type="EMBL" id="CAH1709857.1"/>
    </source>
</evidence>
<feature type="compositionally biased region" description="Polar residues" evidence="1">
    <location>
        <begin position="253"/>
        <end position="266"/>
    </location>
</feature>
<feature type="compositionally biased region" description="Basic and acidic residues" evidence="1">
    <location>
        <begin position="236"/>
        <end position="251"/>
    </location>
</feature>
<evidence type="ECO:0000256" key="1">
    <source>
        <dbReference type="SAM" id="MobiDB-lite"/>
    </source>
</evidence>
<feature type="compositionally biased region" description="Basic and acidic residues" evidence="1">
    <location>
        <begin position="9"/>
        <end position="18"/>
    </location>
</feature>
<feature type="compositionally biased region" description="Basic and acidic residues" evidence="1">
    <location>
        <begin position="189"/>
        <end position="205"/>
    </location>
</feature>
<reference evidence="2" key="1">
    <citation type="submission" date="2022-01" db="EMBL/GenBank/DDBJ databases">
        <authorList>
            <person name="King R."/>
        </authorList>
    </citation>
    <scope>NUCLEOTIDE SEQUENCE</scope>
</reference>
<feature type="region of interest" description="Disordered" evidence="1">
    <location>
        <begin position="165"/>
        <end position="274"/>
    </location>
</feature>
<feature type="region of interest" description="Disordered" evidence="1">
    <location>
        <begin position="1"/>
        <end position="69"/>
    </location>
</feature>
<accession>A0A9P0IND2</accession>
<dbReference type="OrthoDB" id="10059102at2759"/>
<dbReference type="Proteomes" id="UP001153620">
    <property type="component" value="Chromosome 1"/>
</dbReference>
<protein>
    <submittedName>
        <fullName evidence="2">Uncharacterized protein</fullName>
    </submittedName>
</protein>
<gene>
    <name evidence="2" type="ORF">CHIRRI_LOCUS1365</name>
</gene>
<reference evidence="2" key="2">
    <citation type="submission" date="2022-10" db="EMBL/GenBank/DDBJ databases">
        <authorList>
            <consortium name="ENA_rothamsted_submissions"/>
            <consortium name="culmorum"/>
            <person name="King R."/>
        </authorList>
    </citation>
    <scope>NUCLEOTIDE SEQUENCE</scope>
</reference>
<proteinExistence type="predicted"/>
<keyword evidence="3" id="KW-1185">Reference proteome</keyword>
<sequence length="618" mass="68781">MRMGRVAKKAPETPKAVEDSPAQTVTQTRAKRTPKPNPKYANDSVVLPPKIESSESNGSTDIEDKLPETKIVKSTRKTIHKIEESITKVKGVTKGRTTTVVVKKQKIEFDDDEKTKDADEVIPIVESPTPPTMRTTRSGKTEDKSEIKVGEESVAIIDVSSIIAKNAPAKQESPKGRAAGRKRQAQEVVEIKDESPKKKKEDDKPSIITARKSYMPMKKEENEEDIKEDEEEPEIIESKDIITETKKEIDVKTPTSTMKTRRNATPLSAEPAEKKTKIEDIKAEVILKPSIEPKKLPVMRKEQITKVSPVTLPTSKTINNAVDSAIEPKPAPRLLNSMITPKSAKFSPNVKLAGDGSNKKVFSIDMSDDSLIEKKAALAIASSPVKNPPSAVKENIAIIPKTQPSVLLKNKLESELNRMKASANLIKRQMLTTPASRQAQAHQNTSGGITNVTSSGARRITKFESWYVIDVKNNDQLMPFKHHTSTYPLVRIANKLKEIELPSAKWDYKVTLQRKQNNNNDDDEDVYTGDVHDKAIEAEKHNFEPNSILFKRSSRESNKILVDRSLMLKNKIYTVTMNGKQCHLVGAPDDIKSLEDLEILLKIVDNCNIAHSCIETAS</sequence>
<name>A0A9P0IND2_9DIPT</name>
<dbReference type="AlphaFoldDB" id="A0A9P0IND2"/>
<evidence type="ECO:0000313" key="3">
    <source>
        <dbReference type="Proteomes" id="UP001153620"/>
    </source>
</evidence>